<accession>A0A7X1PLA2</accession>
<dbReference type="Gene3D" id="1.10.260.40">
    <property type="entry name" value="lambda repressor-like DNA-binding domains"/>
    <property type="match status" value="1"/>
</dbReference>
<dbReference type="PROSITE" id="PS50943">
    <property type="entry name" value="HTH_CROC1"/>
    <property type="match status" value="1"/>
</dbReference>
<dbReference type="SMART" id="SM00530">
    <property type="entry name" value="HTH_XRE"/>
    <property type="match status" value="1"/>
</dbReference>
<reference evidence="2 3" key="1">
    <citation type="submission" date="2019-10" db="EMBL/GenBank/DDBJ databases">
        <title>Pseudomonas dajingensis sp. nov., isolated from the profound head ulcers of farmed Murray cod (Maccullochella peelii peelii).</title>
        <authorList>
            <person name="Liu Y."/>
        </authorList>
    </citation>
    <scope>NUCLEOTIDE SEQUENCE [LARGE SCALE GENOMIC DNA]</scope>
    <source>
        <strain evidence="2 3">MC042</strain>
    </source>
</reference>
<evidence type="ECO:0000259" key="1">
    <source>
        <dbReference type="PROSITE" id="PS50943"/>
    </source>
</evidence>
<dbReference type="CDD" id="cd00093">
    <property type="entry name" value="HTH_XRE"/>
    <property type="match status" value="1"/>
</dbReference>
<evidence type="ECO:0000313" key="3">
    <source>
        <dbReference type="Proteomes" id="UP000486534"/>
    </source>
</evidence>
<protein>
    <submittedName>
        <fullName evidence="2">Helix-turn-helix domain-containing protein</fullName>
    </submittedName>
</protein>
<gene>
    <name evidence="2" type="ORF">GDH07_13185</name>
</gene>
<dbReference type="SUPFAM" id="SSF47413">
    <property type="entry name" value="lambda repressor-like DNA-binding domains"/>
    <property type="match status" value="1"/>
</dbReference>
<dbReference type="Pfam" id="PF01381">
    <property type="entry name" value="HTH_3"/>
    <property type="match status" value="1"/>
</dbReference>
<name>A0A7X1PLA2_9PSED</name>
<dbReference type="InterPro" id="IPR001387">
    <property type="entry name" value="Cro/C1-type_HTH"/>
</dbReference>
<dbReference type="EMBL" id="WHUV01000002">
    <property type="protein sequence ID" value="MQA54264.1"/>
    <property type="molecule type" value="Genomic_DNA"/>
</dbReference>
<dbReference type="GO" id="GO:0003677">
    <property type="term" value="F:DNA binding"/>
    <property type="evidence" value="ECO:0007669"/>
    <property type="project" value="InterPro"/>
</dbReference>
<feature type="domain" description="HTH cro/C1-type" evidence="1">
    <location>
        <begin position="28"/>
        <end position="80"/>
    </location>
</feature>
<dbReference type="Proteomes" id="UP000486534">
    <property type="component" value="Unassembled WGS sequence"/>
</dbReference>
<dbReference type="AlphaFoldDB" id="A0A7X1PLA2"/>
<sequence length="174" mass="19396">MERKRAIWLYPQLWMLQMSLREPLAAVLRLSRAAQNLSQEDFHGRVEPRQLSNIEHGKSSPTLSTLEDISAILDIDLVALLAAASSHGRRQTPKEFLKDLAGELAKLEKLGVLDNLDGEFSDGKLHSVHPRIRSKEINRAAVLKCKAEGKTQVETAATLGLGQSTVSRLWKDDH</sequence>
<organism evidence="2 3">
    <name type="scientific">Pseudomonas piscis</name>
    <dbReference type="NCBI Taxonomy" id="2614538"/>
    <lineage>
        <taxon>Bacteria</taxon>
        <taxon>Pseudomonadati</taxon>
        <taxon>Pseudomonadota</taxon>
        <taxon>Gammaproteobacteria</taxon>
        <taxon>Pseudomonadales</taxon>
        <taxon>Pseudomonadaceae</taxon>
        <taxon>Pseudomonas</taxon>
    </lineage>
</organism>
<dbReference type="InterPro" id="IPR010982">
    <property type="entry name" value="Lambda_DNA-bd_dom_sf"/>
</dbReference>
<proteinExistence type="predicted"/>
<evidence type="ECO:0000313" key="2">
    <source>
        <dbReference type="EMBL" id="MQA54264.1"/>
    </source>
</evidence>
<comment type="caution">
    <text evidence="2">The sequence shown here is derived from an EMBL/GenBank/DDBJ whole genome shotgun (WGS) entry which is preliminary data.</text>
</comment>